<sequence>MGSNGRMSNASFWLGLGLLAASSLHRVAAVDQVVDAQLVEATMNAPTRLERLKLYPDDNATVFDFHEQPNYSWEPGSVVNANRATFPYATGNGMTMALLSLGPCSMLPPHFHPRATNFVMAINGTTDTYMIEENGARTVRARLDAGKCTIFPAASIHTMENTGCEYTQLVSALNSEDSGTHNLANALFQSLPSWIAMAAMGYNDDGSDKLNATAGSVPPVGFGSIYGRKECLDKCRKAGYKV</sequence>
<dbReference type="EMBL" id="LAQI01000061">
    <property type="protein sequence ID" value="KKY24223.1"/>
    <property type="molecule type" value="Genomic_DNA"/>
</dbReference>
<evidence type="ECO:0000313" key="9">
    <source>
        <dbReference type="Proteomes" id="UP000034182"/>
    </source>
</evidence>
<reference evidence="8 9" key="1">
    <citation type="submission" date="2015-03" db="EMBL/GenBank/DDBJ databases">
        <authorList>
            <person name="Morales-Cruz A."/>
            <person name="Amrine K.C."/>
            <person name="Cantu D."/>
        </authorList>
    </citation>
    <scope>NUCLEOTIDE SEQUENCE [LARGE SCALE GENOMIC DNA]</scope>
    <source>
        <strain evidence="8">DS831</strain>
    </source>
</reference>
<feature type="chain" id="PRO_5002544685" description="Cupin type-1 domain-containing protein" evidence="6">
    <location>
        <begin position="30"/>
        <end position="242"/>
    </location>
</feature>
<dbReference type="InterPro" id="IPR011051">
    <property type="entry name" value="RmlC_Cupin_sf"/>
</dbReference>
<dbReference type="Pfam" id="PF00190">
    <property type="entry name" value="Cupin_1"/>
    <property type="match status" value="1"/>
</dbReference>
<accession>A0A0G2GL62</accession>
<dbReference type="GO" id="GO:0005576">
    <property type="term" value="C:extracellular region"/>
    <property type="evidence" value="ECO:0007669"/>
    <property type="project" value="UniProtKB-SubCell"/>
</dbReference>
<evidence type="ECO:0000256" key="3">
    <source>
        <dbReference type="ARBA" id="ARBA00022525"/>
    </source>
</evidence>
<dbReference type="PANTHER" id="PTHR31238">
    <property type="entry name" value="GERMIN-LIKE PROTEIN SUBFAMILY 3 MEMBER 3"/>
    <property type="match status" value="1"/>
</dbReference>
<keyword evidence="3" id="KW-0964">Secreted</keyword>
<feature type="domain" description="Cupin type-1" evidence="7">
    <location>
        <begin position="63"/>
        <end position="208"/>
    </location>
</feature>
<dbReference type="AlphaFoldDB" id="A0A0G2GL62"/>
<dbReference type="InterPro" id="IPR006045">
    <property type="entry name" value="Cupin_1"/>
</dbReference>
<evidence type="ECO:0000256" key="1">
    <source>
        <dbReference type="ARBA" id="ARBA00004613"/>
    </source>
</evidence>
<comment type="similarity">
    <text evidence="2">Belongs to the germin family.</text>
</comment>
<protein>
    <recommendedName>
        <fullName evidence="7">Cupin type-1 domain-containing protein</fullName>
    </recommendedName>
</protein>
<dbReference type="Gene3D" id="2.60.120.10">
    <property type="entry name" value="Jelly Rolls"/>
    <property type="match status" value="1"/>
</dbReference>
<proteinExistence type="inferred from homology"/>
<name>A0A0G2GL62_9PEZI</name>
<keyword evidence="5" id="KW-0464">Manganese</keyword>
<evidence type="ECO:0000256" key="5">
    <source>
        <dbReference type="ARBA" id="ARBA00023211"/>
    </source>
</evidence>
<keyword evidence="4" id="KW-0479">Metal-binding</keyword>
<dbReference type="InterPro" id="IPR014710">
    <property type="entry name" value="RmlC-like_jellyroll"/>
</dbReference>
<evidence type="ECO:0000256" key="6">
    <source>
        <dbReference type="SAM" id="SignalP"/>
    </source>
</evidence>
<feature type="signal peptide" evidence="6">
    <location>
        <begin position="1"/>
        <end position="29"/>
    </location>
</feature>
<comment type="subcellular location">
    <subcellularLocation>
        <location evidence="1">Secreted</location>
    </subcellularLocation>
</comment>
<dbReference type="SMART" id="SM00835">
    <property type="entry name" value="Cupin_1"/>
    <property type="match status" value="1"/>
</dbReference>
<reference evidence="8 9" key="2">
    <citation type="submission" date="2015-05" db="EMBL/GenBank/DDBJ databases">
        <title>Distinctive expansion of gene families associated with plant cell wall degradation and secondary metabolism in the genomes of grapevine trunk pathogens.</title>
        <authorList>
            <person name="Lawrence D.P."/>
            <person name="Travadon R."/>
            <person name="Rolshausen P.E."/>
            <person name="Baumgartner K."/>
        </authorList>
    </citation>
    <scope>NUCLEOTIDE SEQUENCE [LARGE SCALE GENOMIC DNA]</scope>
    <source>
        <strain evidence="8">DS831</strain>
    </source>
</reference>
<gene>
    <name evidence="8" type="ORF">UCDDS831_g02555</name>
</gene>
<evidence type="ECO:0000313" key="8">
    <source>
        <dbReference type="EMBL" id="KKY24223.1"/>
    </source>
</evidence>
<dbReference type="SUPFAM" id="SSF51182">
    <property type="entry name" value="RmlC-like cupins"/>
    <property type="match status" value="1"/>
</dbReference>
<dbReference type="Proteomes" id="UP000034182">
    <property type="component" value="Unassembled WGS sequence"/>
</dbReference>
<dbReference type="PRINTS" id="PR00325">
    <property type="entry name" value="GERMIN"/>
</dbReference>
<evidence type="ECO:0000256" key="2">
    <source>
        <dbReference type="ARBA" id="ARBA00007456"/>
    </source>
</evidence>
<keyword evidence="6" id="KW-0732">Signal</keyword>
<dbReference type="InterPro" id="IPR001929">
    <property type="entry name" value="Germin"/>
</dbReference>
<evidence type="ECO:0000256" key="4">
    <source>
        <dbReference type="ARBA" id="ARBA00022723"/>
    </source>
</evidence>
<dbReference type="CDD" id="cd02241">
    <property type="entry name" value="cupin_OxOx"/>
    <property type="match status" value="1"/>
</dbReference>
<organism evidence="8 9">
    <name type="scientific">Diplodia seriata</name>
    <dbReference type="NCBI Taxonomy" id="420778"/>
    <lineage>
        <taxon>Eukaryota</taxon>
        <taxon>Fungi</taxon>
        <taxon>Dikarya</taxon>
        <taxon>Ascomycota</taxon>
        <taxon>Pezizomycotina</taxon>
        <taxon>Dothideomycetes</taxon>
        <taxon>Dothideomycetes incertae sedis</taxon>
        <taxon>Botryosphaeriales</taxon>
        <taxon>Botryosphaeriaceae</taxon>
        <taxon>Diplodia</taxon>
    </lineage>
</organism>
<dbReference type="GO" id="GO:0030145">
    <property type="term" value="F:manganese ion binding"/>
    <property type="evidence" value="ECO:0007669"/>
    <property type="project" value="InterPro"/>
</dbReference>
<evidence type="ECO:0000259" key="7">
    <source>
        <dbReference type="SMART" id="SM00835"/>
    </source>
</evidence>
<comment type="caution">
    <text evidence="8">The sequence shown here is derived from an EMBL/GenBank/DDBJ whole genome shotgun (WGS) entry which is preliminary data.</text>
</comment>